<dbReference type="Gene3D" id="1.20.1090.10">
    <property type="entry name" value="Dehydroquinate synthase-like - alpha domain"/>
    <property type="match status" value="1"/>
</dbReference>
<dbReference type="Pfam" id="PF00465">
    <property type="entry name" value="Fe-ADH"/>
    <property type="match status" value="1"/>
</dbReference>
<dbReference type="AlphaFoldDB" id="A0A1H0J4C4"/>
<dbReference type="EMBL" id="FNIW01000018">
    <property type="protein sequence ID" value="SDO38452.1"/>
    <property type="molecule type" value="Genomic_DNA"/>
</dbReference>
<feature type="domain" description="Fe-containing alcohol dehydrogenase-like C-terminal" evidence="4">
    <location>
        <begin position="190"/>
        <end position="412"/>
    </location>
</feature>
<dbReference type="PANTHER" id="PTHR43633:SF1">
    <property type="entry name" value="ALCOHOL DEHYDROGENASE YQHD"/>
    <property type="match status" value="1"/>
</dbReference>
<evidence type="ECO:0000256" key="2">
    <source>
        <dbReference type="ARBA" id="ARBA00023002"/>
    </source>
</evidence>
<dbReference type="CDD" id="cd08187">
    <property type="entry name" value="BDH"/>
    <property type="match status" value="1"/>
</dbReference>
<evidence type="ECO:0000256" key="1">
    <source>
        <dbReference type="ARBA" id="ARBA00007358"/>
    </source>
</evidence>
<feature type="domain" description="Alcohol dehydrogenase iron-type/glycerol dehydrogenase GldA" evidence="3">
    <location>
        <begin position="10"/>
        <end position="178"/>
    </location>
</feature>
<evidence type="ECO:0000313" key="6">
    <source>
        <dbReference type="Proteomes" id="UP000199134"/>
    </source>
</evidence>
<evidence type="ECO:0000259" key="3">
    <source>
        <dbReference type="Pfam" id="PF00465"/>
    </source>
</evidence>
<dbReference type="InterPro" id="IPR044731">
    <property type="entry name" value="BDH-like"/>
</dbReference>
<organism evidence="5 6">
    <name type="scientific">Prevotella communis</name>
    <dbReference type="NCBI Taxonomy" id="2913614"/>
    <lineage>
        <taxon>Bacteria</taxon>
        <taxon>Pseudomonadati</taxon>
        <taxon>Bacteroidota</taxon>
        <taxon>Bacteroidia</taxon>
        <taxon>Bacteroidales</taxon>
        <taxon>Prevotellaceae</taxon>
        <taxon>Prevotella</taxon>
    </lineage>
</organism>
<proteinExistence type="inferred from homology"/>
<dbReference type="GO" id="GO:0005829">
    <property type="term" value="C:cytosol"/>
    <property type="evidence" value="ECO:0007669"/>
    <property type="project" value="TreeGrafter"/>
</dbReference>
<dbReference type="FunFam" id="3.40.50.1970:FF:000003">
    <property type="entry name" value="Alcohol dehydrogenase, iron-containing"/>
    <property type="match status" value="1"/>
</dbReference>
<dbReference type="RefSeq" id="WP_091854400.1">
    <property type="nucleotide sequence ID" value="NZ_FNIW01000018.1"/>
</dbReference>
<dbReference type="GO" id="GO:1990002">
    <property type="term" value="F:methylglyoxal reductase (NADPH) (acetol producing) activity"/>
    <property type="evidence" value="ECO:0007669"/>
    <property type="project" value="TreeGrafter"/>
</dbReference>
<reference evidence="6" key="1">
    <citation type="submission" date="2016-10" db="EMBL/GenBank/DDBJ databases">
        <authorList>
            <person name="de Groot N.N."/>
        </authorList>
    </citation>
    <scope>NUCLEOTIDE SEQUENCE [LARGE SCALE GENOMIC DNA]</scope>
    <source>
        <strain evidence="6">BP1-145</strain>
    </source>
</reference>
<comment type="similarity">
    <text evidence="1">Belongs to the iron-containing alcohol dehydrogenase family.</text>
</comment>
<name>A0A1H0J4C4_9BACT</name>
<dbReference type="InterPro" id="IPR056798">
    <property type="entry name" value="ADH_Fe_C"/>
</dbReference>
<dbReference type="GO" id="GO:1990362">
    <property type="term" value="F:butanol dehydrogenase (NAD+) activity"/>
    <property type="evidence" value="ECO:0007669"/>
    <property type="project" value="InterPro"/>
</dbReference>
<dbReference type="Pfam" id="PF25137">
    <property type="entry name" value="ADH_Fe_C"/>
    <property type="match status" value="1"/>
</dbReference>
<accession>A0A1H0J4C4</accession>
<sequence>MLGNFTFHNPTKLHFGEDSLSKLSEELKNYGKKVMLCYGGGSIKRNGIYDLVMAELKKAGCEVVEIAGVMPNPTIEKVLEGAHMARQENVDFILGVGGGSTVDYCKAVAGSAWYDGDPWEYYFKNWQPMTCRWIPVGCVLTMADTGSEMDSCSVISSHTENRKLFYNFRNPDFSILNPRFTFTVPKYQMVAGIYDIMSHILEQYLSGTDDNTSDYIAEGLMRSLIVSSRKANVNPEDYEARSNIMWTATWALNTLIDRAKATDWMVHMLGQAVAAYTDATHGHTLAAVSGAYYRLLISKSPDAVQKFKRLAMNVWGVSAEVKAAIEREESDARINYPEREQARPKVKTDEQVAMEGLETMEQWMRELGLAMNITECGAKPELIEGMADACPICQGGYYILNRDEVVQVLKDSL</sequence>
<evidence type="ECO:0000259" key="4">
    <source>
        <dbReference type="Pfam" id="PF25137"/>
    </source>
</evidence>
<evidence type="ECO:0000313" key="5">
    <source>
        <dbReference type="EMBL" id="SDO38452.1"/>
    </source>
</evidence>
<dbReference type="PANTHER" id="PTHR43633">
    <property type="entry name" value="ALCOHOL DEHYDROGENASE YQHD"/>
    <property type="match status" value="1"/>
</dbReference>
<dbReference type="OrthoDB" id="9801156at2"/>
<keyword evidence="2" id="KW-0560">Oxidoreductase</keyword>
<dbReference type="Gene3D" id="3.40.50.1970">
    <property type="match status" value="1"/>
</dbReference>
<protein>
    <submittedName>
        <fullName evidence="5">Alcohol dehydrogenase YqhD, Fe-dependent ADH family</fullName>
    </submittedName>
</protein>
<dbReference type="SUPFAM" id="SSF56796">
    <property type="entry name" value="Dehydroquinate synthase-like"/>
    <property type="match status" value="1"/>
</dbReference>
<dbReference type="GO" id="GO:0046872">
    <property type="term" value="F:metal ion binding"/>
    <property type="evidence" value="ECO:0007669"/>
    <property type="project" value="InterPro"/>
</dbReference>
<dbReference type="InterPro" id="IPR001670">
    <property type="entry name" value="ADH_Fe/GldA"/>
</dbReference>
<comment type="caution">
    <text evidence="5">The sequence shown here is derived from an EMBL/GenBank/DDBJ whole genome shotgun (WGS) entry which is preliminary data.</text>
</comment>
<dbReference type="GO" id="GO:0008106">
    <property type="term" value="F:alcohol dehydrogenase (NADP+) activity"/>
    <property type="evidence" value="ECO:0007669"/>
    <property type="project" value="TreeGrafter"/>
</dbReference>
<gene>
    <name evidence="5" type="ORF">SAMN04487900_11812</name>
</gene>
<dbReference type="Proteomes" id="UP000199134">
    <property type="component" value="Unassembled WGS sequence"/>
</dbReference>